<comment type="similarity">
    <text evidence="2">Belongs to the SusD family.</text>
</comment>
<feature type="domain" description="SusD-like N-terminal" evidence="7">
    <location>
        <begin position="30"/>
        <end position="225"/>
    </location>
</feature>
<evidence type="ECO:0000256" key="1">
    <source>
        <dbReference type="ARBA" id="ARBA00004442"/>
    </source>
</evidence>
<keyword evidence="5" id="KW-0998">Cell outer membrane</keyword>
<gene>
    <name evidence="8" type="ORF">SAMN05661044_00051</name>
</gene>
<reference evidence="9" key="1">
    <citation type="submission" date="2016-10" db="EMBL/GenBank/DDBJ databases">
        <authorList>
            <person name="Varghese N."/>
            <person name="Submissions S."/>
        </authorList>
    </citation>
    <scope>NUCLEOTIDE SEQUENCE [LARGE SCALE GENOMIC DNA]</scope>
    <source>
        <strain evidence="9">DSM 18733</strain>
    </source>
</reference>
<dbReference type="GO" id="GO:0009279">
    <property type="term" value="C:cell outer membrane"/>
    <property type="evidence" value="ECO:0007669"/>
    <property type="project" value="UniProtKB-SubCell"/>
</dbReference>
<keyword evidence="4" id="KW-0472">Membrane</keyword>
<dbReference type="Gene3D" id="1.25.40.390">
    <property type="match status" value="1"/>
</dbReference>
<feature type="domain" description="RagB/SusD" evidence="6">
    <location>
        <begin position="360"/>
        <end position="494"/>
    </location>
</feature>
<evidence type="ECO:0000259" key="7">
    <source>
        <dbReference type="Pfam" id="PF14322"/>
    </source>
</evidence>
<dbReference type="PROSITE" id="PS51257">
    <property type="entry name" value="PROKAR_LIPOPROTEIN"/>
    <property type="match status" value="1"/>
</dbReference>
<comment type="subcellular location">
    <subcellularLocation>
        <location evidence="1">Cell outer membrane</location>
    </subcellularLocation>
</comment>
<dbReference type="InterPro" id="IPR011990">
    <property type="entry name" value="TPR-like_helical_dom_sf"/>
</dbReference>
<evidence type="ECO:0000256" key="3">
    <source>
        <dbReference type="ARBA" id="ARBA00022729"/>
    </source>
</evidence>
<evidence type="ECO:0000313" key="8">
    <source>
        <dbReference type="EMBL" id="SEK36119.1"/>
    </source>
</evidence>
<organism evidence="8 9">
    <name type="scientific">Olivibacter domesticus</name>
    <name type="common">Pseudosphingobacterium domesticum</name>
    <dbReference type="NCBI Taxonomy" id="407022"/>
    <lineage>
        <taxon>Bacteria</taxon>
        <taxon>Pseudomonadati</taxon>
        <taxon>Bacteroidota</taxon>
        <taxon>Sphingobacteriia</taxon>
        <taxon>Sphingobacteriales</taxon>
        <taxon>Sphingobacteriaceae</taxon>
        <taxon>Olivibacter</taxon>
    </lineage>
</organism>
<evidence type="ECO:0000256" key="5">
    <source>
        <dbReference type="ARBA" id="ARBA00023237"/>
    </source>
</evidence>
<sequence length="494" mass="56617">MKIKTTIRNFATLTMFAMVSIAFQGCEKLLDEENKSQLSSDNLLSSVQGLETVMADAYSQLGRAPNVRDLIKREEMTTDILWQTGGGENGTAVSLINFFWDSNNWLEAFDWATYWNAIRDVNTILDNVNNLIDVSDDKRSMLIAEARFLRAWAYYSLWNQYGAMPIRTSLDSPRELARASEEAFAAFIETELKEVIPALPDPGKEPNYGRVHSDGARALLCKWYLNNKQWDACNQIAQEIIDRNHFALYPSVVDLFALQNERNTEFMLVIPALANAENGNNMLATSLPPDFYRGIDGGLDGIINTSWSNFASQYRLYDEFYHSFETGDARRDRILTKYVQGNGLEVDLLKSKDNTRGIKFPPDPGTQGTFHGNDFPFIRYADILLAKAEALNEMDGPNQVSLDLINQIRNRANLTENLKMESFADKDALREQILKERRWEFWYEGKRRRDLLRMDKYIENARSRGIDAQEKHKLFPVPQSEIDANPLFEQNPGY</sequence>
<accession>A0A1H7GD92</accession>
<protein>
    <submittedName>
        <fullName evidence="8">Starch-binding associating with outer membrane</fullName>
    </submittedName>
</protein>
<dbReference type="SUPFAM" id="SSF48452">
    <property type="entry name" value="TPR-like"/>
    <property type="match status" value="1"/>
</dbReference>
<evidence type="ECO:0000256" key="2">
    <source>
        <dbReference type="ARBA" id="ARBA00006275"/>
    </source>
</evidence>
<keyword evidence="9" id="KW-1185">Reference proteome</keyword>
<evidence type="ECO:0000256" key="4">
    <source>
        <dbReference type="ARBA" id="ARBA00023136"/>
    </source>
</evidence>
<dbReference type="InterPro" id="IPR012944">
    <property type="entry name" value="SusD_RagB_dom"/>
</dbReference>
<dbReference type="InterPro" id="IPR033985">
    <property type="entry name" value="SusD-like_N"/>
</dbReference>
<dbReference type="EMBL" id="FOAF01000001">
    <property type="protein sequence ID" value="SEK36119.1"/>
    <property type="molecule type" value="Genomic_DNA"/>
</dbReference>
<evidence type="ECO:0000259" key="6">
    <source>
        <dbReference type="Pfam" id="PF07980"/>
    </source>
</evidence>
<keyword evidence="3" id="KW-0732">Signal</keyword>
<proteinExistence type="inferred from homology"/>
<dbReference type="Pfam" id="PF07980">
    <property type="entry name" value="SusD_RagB"/>
    <property type="match status" value="1"/>
</dbReference>
<dbReference type="RefSeq" id="WP_162276491.1">
    <property type="nucleotide sequence ID" value="NZ_FOAF01000001.1"/>
</dbReference>
<evidence type="ECO:0000313" key="9">
    <source>
        <dbReference type="Proteomes" id="UP000199421"/>
    </source>
</evidence>
<dbReference type="STRING" id="407022.SAMN05661044_00051"/>
<name>A0A1H7GD92_OLID1</name>
<dbReference type="Pfam" id="PF14322">
    <property type="entry name" value="SusD-like_3"/>
    <property type="match status" value="1"/>
</dbReference>
<dbReference type="Proteomes" id="UP000199421">
    <property type="component" value="Unassembled WGS sequence"/>
</dbReference>
<dbReference type="AlphaFoldDB" id="A0A1H7GD92"/>